<sequence>MGKDPEEKEDEKLTEELMKKLDEQPFYENKLEWADDPETETVFVTALENFELPSGREIEEGKAYEVTAELAEKLIGIGEREEGFVRHGFKCPKCKEIMREEKEPYECLNPNCNRKKLNPIHPHSAPEVEEALRNNYRFMSVRESIQKNKTPIVYMYVGDQWIKEGVEGFVKEKAAQLRPHSRSRLRSEVFKNIVEKSQVPQKRLGAPKEKVVVENGVLDLSHNPLELGDHDPDLKATSKVNARWNPDAEAPKFEKLVSNLFPREKDRERIQKLLGTALVTEKLHKKGAVIVGPTDSGKSTFAKIIRGVLGDDSVESESLSDLATTRWAGIALLDSKLNIAYEMTSGRIGNGLNELKKILAGEETKVEDKGTPKIEIKPYTEHLYCANQTPQVERQAQAFWRRWFVIETRDSIPKEEQDPDIVDKILENEREGVLNWMVEGYLKFKENGNKFTHPQNWTDSRSLWLGWGDSIQRFIEDCIEEGPREKYTPSLVYDLYLEYCHARPRLEPGSQRNLTSRIKRMVPFASYSNKYRFEGDSKDRVQKRGFKGIHINVGKLGTPLSDRLSSDLGKKEGERRVKSGKVMTKRYEGPVPNLPSDTYVVTEKFKHGDKIFEEGEKITDDGDLSESMEGAIEKAVERGYAEKLESSGGGGGGEDDRSLAQKDKVRRLYEIVRELQDEHELGALLSAVKSEAEAEAISPGFVDEFVEMEKEKGRILTHEDGEYVEVVDH</sequence>
<dbReference type="Gene3D" id="1.10.10.10">
    <property type="entry name" value="Winged helix-like DNA-binding domain superfamily/Winged helix DNA-binding domain"/>
    <property type="match status" value="1"/>
</dbReference>
<dbReference type="PANTHER" id="PTHR35372:SF2">
    <property type="entry name" value="SF3 HELICASE DOMAIN-CONTAINING PROTEIN"/>
    <property type="match status" value="1"/>
</dbReference>
<dbReference type="InterPro" id="IPR014818">
    <property type="entry name" value="Phage/plasmid_primase_P4_C"/>
</dbReference>
<dbReference type="PANTHER" id="PTHR35372">
    <property type="entry name" value="ATP BINDING PROTEIN-RELATED"/>
    <property type="match status" value="1"/>
</dbReference>
<feature type="domain" description="SF3 helicase" evidence="4">
    <location>
        <begin position="265"/>
        <end position="421"/>
    </location>
</feature>
<dbReference type="InterPro" id="IPR051620">
    <property type="entry name" value="ORF904-like_C"/>
</dbReference>
<dbReference type="InterPro" id="IPR027417">
    <property type="entry name" value="P-loop_NTPase"/>
</dbReference>
<evidence type="ECO:0000256" key="1">
    <source>
        <dbReference type="ARBA" id="ARBA00022741"/>
    </source>
</evidence>
<dbReference type="Pfam" id="PF19263">
    <property type="entry name" value="DUF5906"/>
    <property type="match status" value="1"/>
</dbReference>
<organism evidence="5 6">
    <name type="scientific">candidate division MSBL1 archaeon SCGC-AAA259I09</name>
    <dbReference type="NCBI Taxonomy" id="1698267"/>
    <lineage>
        <taxon>Archaea</taxon>
        <taxon>Methanobacteriati</taxon>
        <taxon>Methanobacteriota</taxon>
        <taxon>candidate division MSBL1</taxon>
    </lineage>
</organism>
<dbReference type="InterPro" id="IPR006500">
    <property type="entry name" value="Helicase_put_C_phage/plasmid"/>
</dbReference>
<dbReference type="InterPro" id="IPR036388">
    <property type="entry name" value="WH-like_DNA-bd_sf"/>
</dbReference>
<comment type="caution">
    <text evidence="5">The sequence shown here is derived from an EMBL/GenBank/DDBJ whole genome shotgun (WGS) entry which is preliminary data.</text>
</comment>
<name>A0A133UU44_9EURY</name>
<keyword evidence="1" id="KW-0547">Nucleotide-binding</keyword>
<evidence type="ECO:0000256" key="2">
    <source>
        <dbReference type="ARBA" id="ARBA00022801"/>
    </source>
</evidence>
<gene>
    <name evidence="5" type="ORF">AKJ37_02425</name>
</gene>
<evidence type="ECO:0000313" key="6">
    <source>
        <dbReference type="Proteomes" id="UP000070463"/>
    </source>
</evidence>
<dbReference type="Proteomes" id="UP000070463">
    <property type="component" value="Unassembled WGS sequence"/>
</dbReference>
<evidence type="ECO:0000256" key="3">
    <source>
        <dbReference type="ARBA" id="ARBA00022840"/>
    </source>
</evidence>
<proteinExistence type="predicted"/>
<keyword evidence="6" id="KW-1185">Reference proteome</keyword>
<accession>A0A133UU44</accession>
<dbReference type="NCBIfam" id="TIGR01613">
    <property type="entry name" value="primase_Cterm"/>
    <property type="match status" value="1"/>
</dbReference>
<dbReference type="AlphaFoldDB" id="A0A133UU44"/>
<dbReference type="PROSITE" id="PS51206">
    <property type="entry name" value="SF3_HELICASE_1"/>
    <property type="match status" value="1"/>
</dbReference>
<dbReference type="InterPro" id="IPR014015">
    <property type="entry name" value="Helicase_SF3_DNA-vir"/>
</dbReference>
<keyword evidence="2" id="KW-0378">Hydrolase</keyword>
<dbReference type="GO" id="GO:0016787">
    <property type="term" value="F:hydrolase activity"/>
    <property type="evidence" value="ECO:0007669"/>
    <property type="project" value="UniProtKB-KW"/>
</dbReference>
<protein>
    <recommendedName>
        <fullName evidence="4">SF3 helicase domain-containing protein</fullName>
    </recommendedName>
</protein>
<dbReference type="SMART" id="SM00885">
    <property type="entry name" value="D5_N"/>
    <property type="match status" value="1"/>
</dbReference>
<dbReference type="Gene3D" id="3.40.50.300">
    <property type="entry name" value="P-loop containing nucleotide triphosphate hydrolases"/>
    <property type="match status" value="1"/>
</dbReference>
<dbReference type="EMBL" id="LHXR01000021">
    <property type="protein sequence ID" value="KXA97733.1"/>
    <property type="molecule type" value="Genomic_DNA"/>
</dbReference>
<reference evidence="5 6" key="1">
    <citation type="journal article" date="2016" name="Sci. Rep.">
        <title>Metabolic traits of an uncultured archaeal lineage -MSBL1- from brine pools of the Red Sea.</title>
        <authorList>
            <person name="Mwirichia R."/>
            <person name="Alam I."/>
            <person name="Rashid M."/>
            <person name="Vinu M."/>
            <person name="Ba-Alawi W."/>
            <person name="Anthony Kamau A."/>
            <person name="Kamanda Ngugi D."/>
            <person name="Goker M."/>
            <person name="Klenk H.P."/>
            <person name="Bajic V."/>
            <person name="Stingl U."/>
        </authorList>
    </citation>
    <scope>NUCLEOTIDE SEQUENCE [LARGE SCALE GENOMIC DNA]</scope>
    <source>
        <strain evidence="5">SCGC-AAA259I09</strain>
    </source>
</reference>
<dbReference type="Pfam" id="PF08706">
    <property type="entry name" value="D5_N"/>
    <property type="match status" value="1"/>
</dbReference>
<evidence type="ECO:0000313" key="5">
    <source>
        <dbReference type="EMBL" id="KXA97733.1"/>
    </source>
</evidence>
<dbReference type="InterPro" id="IPR045455">
    <property type="entry name" value="NrS-1_pol-like_helicase"/>
</dbReference>
<evidence type="ECO:0000259" key="4">
    <source>
        <dbReference type="PROSITE" id="PS51206"/>
    </source>
</evidence>
<keyword evidence="3" id="KW-0067">ATP-binding</keyword>
<dbReference type="SUPFAM" id="SSF52540">
    <property type="entry name" value="P-loop containing nucleoside triphosphate hydrolases"/>
    <property type="match status" value="1"/>
</dbReference>
<dbReference type="GO" id="GO:0005524">
    <property type="term" value="F:ATP binding"/>
    <property type="evidence" value="ECO:0007669"/>
    <property type="project" value="UniProtKB-KW"/>
</dbReference>